<name>A0ABU6ZMB6_9FABA</name>
<keyword evidence="2" id="KW-1185">Reference proteome</keyword>
<dbReference type="EMBL" id="JASCZI010272610">
    <property type="protein sequence ID" value="MED6222911.1"/>
    <property type="molecule type" value="Genomic_DNA"/>
</dbReference>
<organism evidence="1 2">
    <name type="scientific">Stylosanthes scabra</name>
    <dbReference type="NCBI Taxonomy" id="79078"/>
    <lineage>
        <taxon>Eukaryota</taxon>
        <taxon>Viridiplantae</taxon>
        <taxon>Streptophyta</taxon>
        <taxon>Embryophyta</taxon>
        <taxon>Tracheophyta</taxon>
        <taxon>Spermatophyta</taxon>
        <taxon>Magnoliopsida</taxon>
        <taxon>eudicotyledons</taxon>
        <taxon>Gunneridae</taxon>
        <taxon>Pentapetalae</taxon>
        <taxon>rosids</taxon>
        <taxon>fabids</taxon>
        <taxon>Fabales</taxon>
        <taxon>Fabaceae</taxon>
        <taxon>Papilionoideae</taxon>
        <taxon>50 kb inversion clade</taxon>
        <taxon>dalbergioids sensu lato</taxon>
        <taxon>Dalbergieae</taxon>
        <taxon>Pterocarpus clade</taxon>
        <taxon>Stylosanthes</taxon>
    </lineage>
</organism>
<feature type="non-terminal residue" evidence="1">
    <location>
        <position position="1"/>
    </location>
</feature>
<sequence>RSITATSYFIEPYIISPSLALSQHILPKPYHNREEKKNSIMEKEMQWTRSTLDNASNQQMSNEEESAEGIVITISENIQQNYVPNCYNLVGKIIANKEINFKSAKFALLGIWGNPNGISILEAGRKKIIASFKEEGRGIQILKNSPWCIKGYRSGHNMNLYLRWN</sequence>
<gene>
    <name evidence="1" type="ORF">PIB30_069016</name>
</gene>
<comment type="caution">
    <text evidence="1">The sequence shown here is derived from an EMBL/GenBank/DDBJ whole genome shotgun (WGS) entry which is preliminary data.</text>
</comment>
<dbReference type="Proteomes" id="UP001341840">
    <property type="component" value="Unassembled WGS sequence"/>
</dbReference>
<proteinExistence type="predicted"/>
<protein>
    <submittedName>
        <fullName evidence="1">Uncharacterized protein</fullName>
    </submittedName>
</protein>
<accession>A0ABU6ZMB6</accession>
<evidence type="ECO:0000313" key="1">
    <source>
        <dbReference type="EMBL" id="MED6222911.1"/>
    </source>
</evidence>
<reference evidence="1 2" key="1">
    <citation type="journal article" date="2023" name="Plants (Basel)">
        <title>Bridging the Gap: Combining Genomics and Transcriptomics Approaches to Understand Stylosanthes scabra, an Orphan Legume from the Brazilian Caatinga.</title>
        <authorList>
            <person name="Ferreira-Neto J.R.C."/>
            <person name="da Silva M.D."/>
            <person name="Binneck E."/>
            <person name="de Melo N.F."/>
            <person name="da Silva R.H."/>
            <person name="de Melo A.L.T.M."/>
            <person name="Pandolfi V."/>
            <person name="Bustamante F.O."/>
            <person name="Brasileiro-Vidal A.C."/>
            <person name="Benko-Iseppon A.M."/>
        </authorList>
    </citation>
    <scope>NUCLEOTIDE SEQUENCE [LARGE SCALE GENOMIC DNA]</scope>
    <source>
        <tissue evidence="1">Leaves</tissue>
    </source>
</reference>
<evidence type="ECO:0000313" key="2">
    <source>
        <dbReference type="Proteomes" id="UP001341840"/>
    </source>
</evidence>